<keyword evidence="1" id="KW-0732">Signal</keyword>
<dbReference type="SUPFAM" id="SSF89392">
    <property type="entry name" value="Prokaryotic lipoproteins and lipoprotein localization factors"/>
    <property type="match status" value="1"/>
</dbReference>
<dbReference type="EMBL" id="QWGP01000014">
    <property type="protein sequence ID" value="RHZ94054.1"/>
    <property type="molecule type" value="Genomic_DNA"/>
</dbReference>
<dbReference type="AlphaFoldDB" id="A0AAX1UJP2"/>
<gene>
    <name evidence="2" type="ORF">D1114_13185</name>
</gene>
<evidence type="ECO:0000256" key="1">
    <source>
        <dbReference type="ARBA" id="ARBA00022729"/>
    </source>
</evidence>
<dbReference type="PANTHER" id="PTHR35869">
    <property type="entry name" value="OUTER-MEMBRANE LIPOPROTEIN CARRIER PROTEIN"/>
    <property type="match status" value="1"/>
</dbReference>
<protein>
    <submittedName>
        <fullName evidence="2">Outer membrane lipoprotein carrier protein LolA</fullName>
    </submittedName>
</protein>
<dbReference type="Proteomes" id="UP000266305">
    <property type="component" value="Unassembled WGS sequence"/>
</dbReference>
<dbReference type="InterPro" id="IPR004564">
    <property type="entry name" value="OM_lipoprot_carrier_LolA-like"/>
</dbReference>
<proteinExistence type="predicted"/>
<dbReference type="Gene3D" id="2.50.20.10">
    <property type="entry name" value="Lipoprotein localisation LolA/LolB/LppX"/>
    <property type="match status" value="1"/>
</dbReference>
<organism evidence="2 3">
    <name type="scientific">Cereibacter sphaeroides</name>
    <name type="common">Rhodobacter sphaeroides</name>
    <dbReference type="NCBI Taxonomy" id="1063"/>
    <lineage>
        <taxon>Bacteria</taxon>
        <taxon>Pseudomonadati</taxon>
        <taxon>Pseudomonadota</taxon>
        <taxon>Alphaproteobacteria</taxon>
        <taxon>Rhodobacterales</taxon>
        <taxon>Paracoccaceae</taxon>
        <taxon>Cereibacter</taxon>
    </lineage>
</organism>
<evidence type="ECO:0000313" key="2">
    <source>
        <dbReference type="EMBL" id="RHZ94054.1"/>
    </source>
</evidence>
<sequence length="212" mass="22824">MRSPRGVPSFITMKPMRLILAPLAFLALALPAAAEKIPLSALSSYLNGLSTAEADFTQVNADGSVSTGRIFIKRPGRVRFEYAPPEKSLVVAGGGQVAIFDAKSNQPPEQYPLSRTPLSLILAQNIDLGRAKMVVGHREDKNTTRVVAQDPAHPEYGTIEMVFTANPVALRQWVITDDAGNQTTVILGAMAQGRNLPASLFSIQSEAAKRSR</sequence>
<comment type="caution">
    <text evidence="2">The sequence shown here is derived from an EMBL/GenBank/DDBJ whole genome shotgun (WGS) entry which is preliminary data.</text>
</comment>
<evidence type="ECO:0000313" key="3">
    <source>
        <dbReference type="Proteomes" id="UP000266305"/>
    </source>
</evidence>
<dbReference type="InterPro" id="IPR029046">
    <property type="entry name" value="LolA/LolB/LppX"/>
</dbReference>
<dbReference type="PANTHER" id="PTHR35869:SF1">
    <property type="entry name" value="OUTER-MEMBRANE LIPOPROTEIN CARRIER PROTEIN"/>
    <property type="match status" value="1"/>
</dbReference>
<keyword evidence="2" id="KW-0449">Lipoprotein</keyword>
<dbReference type="Pfam" id="PF03548">
    <property type="entry name" value="LolA"/>
    <property type="match status" value="1"/>
</dbReference>
<reference evidence="2 3" key="1">
    <citation type="submission" date="2018-08" db="EMBL/GenBank/DDBJ databases">
        <title>Draft genome sequence of Rhodobacter sphaeroides FY.</title>
        <authorList>
            <person name="Rayyan A."/>
            <person name="Meyer T.E."/>
            <person name="Kyndt J.A."/>
        </authorList>
    </citation>
    <scope>NUCLEOTIDE SEQUENCE [LARGE SCALE GENOMIC DNA]</scope>
    <source>
        <strain evidence="2 3">FY</strain>
    </source>
</reference>
<dbReference type="CDD" id="cd16325">
    <property type="entry name" value="LolA"/>
    <property type="match status" value="1"/>
</dbReference>
<accession>A0AAX1UJP2</accession>
<name>A0AAX1UJP2_CERSP</name>
<dbReference type="RefSeq" id="WP_119000434.1">
    <property type="nucleotide sequence ID" value="NZ_CM125964.1"/>
</dbReference>